<gene>
    <name evidence="3" type="ORF">SYYSPA8_20970</name>
</gene>
<feature type="chain" id="PRO_5046651999" evidence="2">
    <location>
        <begin position="26"/>
        <end position="96"/>
    </location>
</feature>
<keyword evidence="2" id="KW-0732">Signal</keyword>
<keyword evidence="4" id="KW-1185">Reference proteome</keyword>
<protein>
    <submittedName>
        <fullName evidence="3">Uncharacterized protein</fullName>
    </submittedName>
</protein>
<accession>A0ABQ5P2I5</accession>
<name>A0ABQ5P2I5_9ACTN</name>
<feature type="signal peptide" evidence="2">
    <location>
        <begin position="1"/>
        <end position="25"/>
    </location>
</feature>
<comment type="caution">
    <text evidence="3">The sequence shown here is derived from an EMBL/GenBank/DDBJ whole genome shotgun (WGS) entry which is preliminary data.</text>
</comment>
<evidence type="ECO:0000313" key="3">
    <source>
        <dbReference type="EMBL" id="GLF96813.1"/>
    </source>
</evidence>
<dbReference type="Proteomes" id="UP001291653">
    <property type="component" value="Unassembled WGS sequence"/>
</dbReference>
<evidence type="ECO:0000313" key="4">
    <source>
        <dbReference type="Proteomes" id="UP001291653"/>
    </source>
</evidence>
<evidence type="ECO:0000256" key="2">
    <source>
        <dbReference type="SAM" id="SignalP"/>
    </source>
</evidence>
<organism evidence="3 4">
    <name type="scientific">Streptomyces yaizuensis</name>
    <dbReference type="NCBI Taxonomy" id="2989713"/>
    <lineage>
        <taxon>Bacteria</taxon>
        <taxon>Bacillati</taxon>
        <taxon>Actinomycetota</taxon>
        <taxon>Actinomycetes</taxon>
        <taxon>Kitasatosporales</taxon>
        <taxon>Streptomycetaceae</taxon>
        <taxon>Streptomyces</taxon>
    </lineage>
</organism>
<sequence>MTLLFRTAPLTRVPLLMATAVLVLAASALPARGTPAAPPTPESAVRAVPGAEAVRWLALSGGKLVYGRDAQGNRVPDYSHAGYGGGGVPCPPSPPG</sequence>
<proteinExistence type="predicted"/>
<feature type="region of interest" description="Disordered" evidence="1">
    <location>
        <begin position="77"/>
        <end position="96"/>
    </location>
</feature>
<reference evidence="3 4" key="1">
    <citation type="submission" date="2022-10" db="EMBL/GenBank/DDBJ databases">
        <title>Draft genome sequence of Streptomyces sp. YSPA8.</title>
        <authorList>
            <person name="Moriuchi R."/>
            <person name="Dohra H."/>
            <person name="Yamamura H."/>
            <person name="Kodani S."/>
        </authorList>
    </citation>
    <scope>NUCLEOTIDE SEQUENCE [LARGE SCALE GENOMIC DNA]</scope>
    <source>
        <strain evidence="3 4">YSPA8</strain>
    </source>
</reference>
<dbReference type="EMBL" id="BSBI01000009">
    <property type="protein sequence ID" value="GLF96813.1"/>
    <property type="molecule type" value="Genomic_DNA"/>
</dbReference>
<evidence type="ECO:0000256" key="1">
    <source>
        <dbReference type="SAM" id="MobiDB-lite"/>
    </source>
</evidence>
<dbReference type="RefSeq" id="WP_323448840.1">
    <property type="nucleotide sequence ID" value="NZ_BSBI01000009.1"/>
</dbReference>